<dbReference type="InterPro" id="IPR058209">
    <property type="entry name" value="TPR_BSK1_C"/>
</dbReference>
<dbReference type="GO" id="GO:0060090">
    <property type="term" value="F:molecular adaptor activity"/>
    <property type="evidence" value="ECO:0007669"/>
    <property type="project" value="TreeGrafter"/>
</dbReference>
<name>A0A087TEW2_STEMI</name>
<dbReference type="EMBL" id="KK114896">
    <property type="protein sequence ID" value="KFM63651.1"/>
    <property type="molecule type" value="Genomic_DNA"/>
</dbReference>
<dbReference type="OMA" id="HRKREEW"/>
<dbReference type="Pfam" id="PF25575">
    <property type="entry name" value="TPR_BSK1_C"/>
    <property type="match status" value="1"/>
</dbReference>
<keyword evidence="1" id="KW-0677">Repeat</keyword>
<dbReference type="Gene3D" id="1.25.40.10">
    <property type="entry name" value="Tetratricopeptide repeat domain"/>
    <property type="match status" value="1"/>
</dbReference>
<dbReference type="SMART" id="SM00028">
    <property type="entry name" value="TPR"/>
    <property type="match status" value="2"/>
</dbReference>
<evidence type="ECO:0000313" key="5">
    <source>
        <dbReference type="EMBL" id="KFM63651.1"/>
    </source>
</evidence>
<reference evidence="5 6" key="1">
    <citation type="submission" date="2013-11" db="EMBL/GenBank/DDBJ databases">
        <title>Genome sequencing of Stegodyphus mimosarum.</title>
        <authorList>
            <person name="Bechsgaard J."/>
        </authorList>
    </citation>
    <scope>NUCLEOTIDE SEQUENCE [LARGE SCALE GENOMIC DNA]</scope>
</reference>
<dbReference type="PROSITE" id="PS50005">
    <property type="entry name" value="TPR"/>
    <property type="match status" value="1"/>
</dbReference>
<keyword evidence="2 3" id="KW-0802">TPR repeat</keyword>
<gene>
    <name evidence="5" type="ORF">X975_22972</name>
</gene>
<dbReference type="InterPro" id="IPR019734">
    <property type="entry name" value="TPR_rpt"/>
</dbReference>
<sequence length="82" mass="9462">MTSVTDDAKKKAEELKEKANEHFKNKEFDKAIEMYTQAIEHNPNVAAYYGNRSFAYLKTECFGYALRDASKAIELDETYVKV</sequence>
<dbReference type="SUPFAM" id="SSF48452">
    <property type="entry name" value="TPR-like"/>
    <property type="match status" value="1"/>
</dbReference>
<dbReference type="Proteomes" id="UP000054359">
    <property type="component" value="Unassembled WGS sequence"/>
</dbReference>
<feature type="repeat" description="TPR" evidence="3">
    <location>
        <begin position="12"/>
        <end position="45"/>
    </location>
</feature>
<dbReference type="InterPro" id="IPR011990">
    <property type="entry name" value="TPR-like_helical_dom_sf"/>
</dbReference>
<evidence type="ECO:0000259" key="4">
    <source>
        <dbReference type="Pfam" id="PF25575"/>
    </source>
</evidence>
<dbReference type="AlphaFoldDB" id="A0A087TEW2"/>
<dbReference type="GO" id="GO:0016020">
    <property type="term" value="C:membrane"/>
    <property type="evidence" value="ECO:0007669"/>
    <property type="project" value="TreeGrafter"/>
</dbReference>
<feature type="non-terminal residue" evidence="5">
    <location>
        <position position="82"/>
    </location>
</feature>
<accession>A0A087TEW2</accession>
<dbReference type="GO" id="GO:0072380">
    <property type="term" value="C:TRC complex"/>
    <property type="evidence" value="ECO:0007669"/>
    <property type="project" value="TreeGrafter"/>
</dbReference>
<feature type="domain" description="Serine/threonine-protein kinase BSK1-like TPR repeats" evidence="4">
    <location>
        <begin position="8"/>
        <end position="76"/>
    </location>
</feature>
<dbReference type="InterPro" id="IPR047150">
    <property type="entry name" value="SGT"/>
</dbReference>
<keyword evidence="6" id="KW-1185">Reference proteome</keyword>
<dbReference type="GO" id="GO:0006620">
    <property type="term" value="P:post-translational protein targeting to endoplasmic reticulum membrane"/>
    <property type="evidence" value="ECO:0007669"/>
    <property type="project" value="TreeGrafter"/>
</dbReference>
<evidence type="ECO:0000256" key="2">
    <source>
        <dbReference type="ARBA" id="ARBA00022803"/>
    </source>
</evidence>
<evidence type="ECO:0000313" key="6">
    <source>
        <dbReference type="Proteomes" id="UP000054359"/>
    </source>
</evidence>
<protein>
    <submittedName>
        <fullName evidence="5">Serine/threonine-protein phosphatase 5</fullName>
    </submittedName>
</protein>
<dbReference type="PANTHER" id="PTHR45831">
    <property type="entry name" value="LD24721P"/>
    <property type="match status" value="1"/>
</dbReference>
<dbReference type="STRING" id="407821.A0A087TEW2"/>
<proteinExistence type="predicted"/>
<dbReference type="PANTHER" id="PTHR45831:SF2">
    <property type="entry name" value="LD24721P"/>
    <property type="match status" value="1"/>
</dbReference>
<evidence type="ECO:0000256" key="1">
    <source>
        <dbReference type="ARBA" id="ARBA00022737"/>
    </source>
</evidence>
<evidence type="ECO:0000256" key="3">
    <source>
        <dbReference type="PROSITE-ProRule" id="PRU00339"/>
    </source>
</evidence>
<dbReference type="OrthoDB" id="445564at2759"/>
<organism evidence="5 6">
    <name type="scientific">Stegodyphus mimosarum</name>
    <name type="common">African social velvet spider</name>
    <dbReference type="NCBI Taxonomy" id="407821"/>
    <lineage>
        <taxon>Eukaryota</taxon>
        <taxon>Metazoa</taxon>
        <taxon>Ecdysozoa</taxon>
        <taxon>Arthropoda</taxon>
        <taxon>Chelicerata</taxon>
        <taxon>Arachnida</taxon>
        <taxon>Araneae</taxon>
        <taxon>Araneomorphae</taxon>
        <taxon>Entelegynae</taxon>
        <taxon>Eresoidea</taxon>
        <taxon>Eresidae</taxon>
        <taxon>Stegodyphus</taxon>
    </lineage>
</organism>